<feature type="compositionally biased region" description="Polar residues" evidence="1">
    <location>
        <begin position="1"/>
        <end position="24"/>
    </location>
</feature>
<evidence type="ECO:0000313" key="3">
    <source>
        <dbReference type="Proteomes" id="UP000821853"/>
    </source>
</evidence>
<dbReference type="VEuPathDB" id="VectorBase:HLOH_062413"/>
<feature type="region of interest" description="Disordered" evidence="1">
    <location>
        <begin position="1"/>
        <end position="52"/>
    </location>
</feature>
<gene>
    <name evidence="2" type="ORF">HPB48_009982</name>
</gene>
<dbReference type="Proteomes" id="UP000821853">
    <property type="component" value="Chromosome 2"/>
</dbReference>
<comment type="caution">
    <text evidence="2">The sequence shown here is derived from an EMBL/GenBank/DDBJ whole genome shotgun (WGS) entry which is preliminary data.</text>
</comment>
<proteinExistence type="predicted"/>
<evidence type="ECO:0000313" key="2">
    <source>
        <dbReference type="EMBL" id="KAH9367611.1"/>
    </source>
</evidence>
<sequence length="197" mass="21005">MTASCPHSSNGDSAGASNRISQDNVNKHRQAPSSRNASVDSGRPDVVDGANGCASSDIASGCGGGTSPTDTTEDGFKVVKYRRRATASSGTSKLSKVKAVPRKPISKALFASRLDPRTLIEDVKDLLKPFLGDKTVQYVKLRTKYDSYASFHLSGDDEAFAAMNSPDVWPEGSIFHQFFGQLDESRVAEAKNSSNGL</sequence>
<dbReference type="EMBL" id="JABSTR010000004">
    <property type="protein sequence ID" value="KAH9367611.1"/>
    <property type="molecule type" value="Genomic_DNA"/>
</dbReference>
<reference evidence="2 3" key="1">
    <citation type="journal article" date="2020" name="Cell">
        <title>Large-Scale Comparative Analyses of Tick Genomes Elucidate Their Genetic Diversity and Vector Capacities.</title>
        <authorList>
            <consortium name="Tick Genome and Microbiome Consortium (TIGMIC)"/>
            <person name="Jia N."/>
            <person name="Wang J."/>
            <person name="Shi W."/>
            <person name="Du L."/>
            <person name="Sun Y."/>
            <person name="Zhan W."/>
            <person name="Jiang J.F."/>
            <person name="Wang Q."/>
            <person name="Zhang B."/>
            <person name="Ji P."/>
            <person name="Bell-Sakyi L."/>
            <person name="Cui X.M."/>
            <person name="Yuan T.T."/>
            <person name="Jiang B.G."/>
            <person name="Yang W.F."/>
            <person name="Lam T.T."/>
            <person name="Chang Q.C."/>
            <person name="Ding S.J."/>
            <person name="Wang X.J."/>
            <person name="Zhu J.G."/>
            <person name="Ruan X.D."/>
            <person name="Zhao L."/>
            <person name="Wei J.T."/>
            <person name="Ye R.Z."/>
            <person name="Que T.C."/>
            <person name="Du C.H."/>
            <person name="Zhou Y.H."/>
            <person name="Cheng J.X."/>
            <person name="Dai P.F."/>
            <person name="Guo W.B."/>
            <person name="Han X.H."/>
            <person name="Huang E.J."/>
            <person name="Li L.F."/>
            <person name="Wei W."/>
            <person name="Gao Y.C."/>
            <person name="Liu J.Z."/>
            <person name="Shao H.Z."/>
            <person name="Wang X."/>
            <person name="Wang C.C."/>
            <person name="Yang T.C."/>
            <person name="Huo Q.B."/>
            <person name="Li W."/>
            <person name="Chen H.Y."/>
            <person name="Chen S.E."/>
            <person name="Zhou L.G."/>
            <person name="Ni X.B."/>
            <person name="Tian J.H."/>
            <person name="Sheng Y."/>
            <person name="Liu T."/>
            <person name="Pan Y.S."/>
            <person name="Xia L.Y."/>
            <person name="Li J."/>
            <person name="Zhao F."/>
            <person name="Cao W.C."/>
        </authorList>
    </citation>
    <scope>NUCLEOTIDE SEQUENCE [LARGE SCALE GENOMIC DNA]</scope>
    <source>
        <strain evidence="2">HaeL-2018</strain>
    </source>
</reference>
<protein>
    <submittedName>
        <fullName evidence="2">Uncharacterized protein</fullName>
    </submittedName>
</protein>
<organism evidence="2 3">
    <name type="scientific">Haemaphysalis longicornis</name>
    <name type="common">Bush tick</name>
    <dbReference type="NCBI Taxonomy" id="44386"/>
    <lineage>
        <taxon>Eukaryota</taxon>
        <taxon>Metazoa</taxon>
        <taxon>Ecdysozoa</taxon>
        <taxon>Arthropoda</taxon>
        <taxon>Chelicerata</taxon>
        <taxon>Arachnida</taxon>
        <taxon>Acari</taxon>
        <taxon>Parasitiformes</taxon>
        <taxon>Ixodida</taxon>
        <taxon>Ixodoidea</taxon>
        <taxon>Ixodidae</taxon>
        <taxon>Haemaphysalinae</taxon>
        <taxon>Haemaphysalis</taxon>
    </lineage>
</organism>
<dbReference type="OrthoDB" id="6503962at2759"/>
<evidence type="ECO:0000256" key="1">
    <source>
        <dbReference type="SAM" id="MobiDB-lite"/>
    </source>
</evidence>
<keyword evidence="3" id="KW-1185">Reference proteome</keyword>
<name>A0A9J6FXR5_HAELO</name>
<accession>A0A9J6FXR5</accession>
<dbReference type="AlphaFoldDB" id="A0A9J6FXR5"/>